<comment type="similarity">
    <text evidence="1">Belongs to the AB hydrolase superfamily.</text>
</comment>
<protein>
    <submittedName>
        <fullName evidence="4">Alpha/beta-hydrolase</fullName>
    </submittedName>
</protein>
<dbReference type="PANTHER" id="PTHR46118:SF4">
    <property type="entry name" value="PROTEIN ABHD11"/>
    <property type="match status" value="1"/>
</dbReference>
<name>A0A316UH74_9BASI</name>
<evidence type="ECO:0000313" key="4">
    <source>
        <dbReference type="EMBL" id="PWN24612.1"/>
    </source>
</evidence>
<evidence type="ECO:0000259" key="3">
    <source>
        <dbReference type="Pfam" id="PF00561"/>
    </source>
</evidence>
<dbReference type="STRING" id="1569628.A0A316UH74"/>
<feature type="domain" description="AB hydrolase-1" evidence="3">
    <location>
        <begin position="72"/>
        <end position="313"/>
    </location>
</feature>
<dbReference type="RefSeq" id="XP_025359224.1">
    <property type="nucleotide sequence ID" value="XM_025504625.1"/>
</dbReference>
<evidence type="ECO:0000256" key="1">
    <source>
        <dbReference type="ARBA" id="ARBA00008645"/>
    </source>
</evidence>
<dbReference type="AlphaFoldDB" id="A0A316UH74"/>
<evidence type="ECO:0000313" key="5">
    <source>
        <dbReference type="Proteomes" id="UP000245884"/>
    </source>
</evidence>
<keyword evidence="2 4" id="KW-0378">Hydrolase</keyword>
<dbReference type="OrthoDB" id="8119704at2759"/>
<dbReference type="GO" id="GO:0005739">
    <property type="term" value="C:mitochondrion"/>
    <property type="evidence" value="ECO:0007669"/>
    <property type="project" value="TreeGrafter"/>
</dbReference>
<dbReference type="EMBL" id="KZ819680">
    <property type="protein sequence ID" value="PWN24612.1"/>
    <property type="molecule type" value="Genomic_DNA"/>
</dbReference>
<evidence type="ECO:0000256" key="2">
    <source>
        <dbReference type="ARBA" id="ARBA00022801"/>
    </source>
</evidence>
<organism evidence="4 5">
    <name type="scientific">Jaminaea rosea</name>
    <dbReference type="NCBI Taxonomy" id="1569628"/>
    <lineage>
        <taxon>Eukaryota</taxon>
        <taxon>Fungi</taxon>
        <taxon>Dikarya</taxon>
        <taxon>Basidiomycota</taxon>
        <taxon>Ustilaginomycotina</taxon>
        <taxon>Exobasidiomycetes</taxon>
        <taxon>Microstromatales</taxon>
        <taxon>Microstromatales incertae sedis</taxon>
        <taxon>Jaminaea</taxon>
    </lineage>
</organism>
<dbReference type="InterPro" id="IPR000073">
    <property type="entry name" value="AB_hydrolase_1"/>
</dbReference>
<keyword evidence="5" id="KW-1185">Reference proteome</keyword>
<dbReference type="InterPro" id="IPR029058">
    <property type="entry name" value="AB_hydrolase_fold"/>
</dbReference>
<proteinExistence type="inferred from homology"/>
<gene>
    <name evidence="4" type="ORF">BDZ90DRAFT_224651</name>
</gene>
<accession>A0A316UH74</accession>
<dbReference type="FunFam" id="3.40.50.1820:FF:000039">
    <property type="entry name" value="Esterase ybfF"/>
    <property type="match status" value="1"/>
</dbReference>
<sequence length="337" mass="37139">MSLALRAAAPLRSLTPCRRLHTTHSLFNSSKASSDPFSIPPAPPTGQTVDLAFEHHAPPPSSSSTASTSCKSLVIAHGLFGSKQNWRSLSRSLASKLNLPVYAVDLRNHGTSPHIDSGMSYKDMAADLLRFIRSQNLSKVALVGHSMGGKAVMATALDESLKEGELESMVSVDMSPARGALSEQFEKYMEAMIDINKKGCNDRKHADEMLKETESDPSIRSFLLTNLHRPSNSPDKPWSFRVPVETIKEHLPQIGDFPYDVDGGRKWEGRTLFVKGSKSKYLNRKNIPIANTYFPNAQHVTLDAGHWVQAERPREFTDVLIRFLQGEQVGGGEMASL</sequence>
<dbReference type="GO" id="GO:0052689">
    <property type="term" value="F:carboxylic ester hydrolase activity"/>
    <property type="evidence" value="ECO:0007669"/>
    <property type="project" value="TreeGrafter"/>
</dbReference>
<dbReference type="SUPFAM" id="SSF53474">
    <property type="entry name" value="alpha/beta-Hydrolases"/>
    <property type="match status" value="1"/>
</dbReference>
<reference evidence="4 5" key="1">
    <citation type="journal article" date="2018" name="Mol. Biol. Evol.">
        <title>Broad Genomic Sampling Reveals a Smut Pathogenic Ancestry of the Fungal Clade Ustilaginomycotina.</title>
        <authorList>
            <person name="Kijpornyongpan T."/>
            <person name="Mondo S.J."/>
            <person name="Barry K."/>
            <person name="Sandor L."/>
            <person name="Lee J."/>
            <person name="Lipzen A."/>
            <person name="Pangilinan J."/>
            <person name="LaButti K."/>
            <person name="Hainaut M."/>
            <person name="Henrissat B."/>
            <person name="Grigoriev I.V."/>
            <person name="Spatafora J.W."/>
            <person name="Aime M.C."/>
        </authorList>
    </citation>
    <scope>NUCLEOTIDE SEQUENCE [LARGE SCALE GENOMIC DNA]</scope>
    <source>
        <strain evidence="4 5">MCA 5214</strain>
    </source>
</reference>
<dbReference type="Pfam" id="PF00561">
    <property type="entry name" value="Abhydrolase_1"/>
    <property type="match status" value="1"/>
</dbReference>
<dbReference type="Gene3D" id="3.40.50.1820">
    <property type="entry name" value="alpha/beta hydrolase"/>
    <property type="match status" value="1"/>
</dbReference>
<dbReference type="PANTHER" id="PTHR46118">
    <property type="entry name" value="PROTEIN ABHD11"/>
    <property type="match status" value="1"/>
</dbReference>
<dbReference type="GeneID" id="37026448"/>
<dbReference type="Proteomes" id="UP000245884">
    <property type="component" value="Unassembled WGS sequence"/>
</dbReference>